<dbReference type="RefSeq" id="WP_163825888.1">
    <property type="nucleotide sequence ID" value="NZ_JAAGUX010000105.1"/>
</dbReference>
<evidence type="ECO:0000313" key="2">
    <source>
        <dbReference type="EMBL" id="NEW59495.1"/>
    </source>
</evidence>
<dbReference type="AlphaFoldDB" id="A0A6P1D7D7"/>
<organism evidence="1 3">
    <name type="scientific">Nocardia cyriacigeorgica</name>
    <dbReference type="NCBI Taxonomy" id="135487"/>
    <lineage>
        <taxon>Bacteria</taxon>
        <taxon>Bacillati</taxon>
        <taxon>Actinomycetota</taxon>
        <taxon>Actinomycetes</taxon>
        <taxon>Mycobacteriales</taxon>
        <taxon>Nocardiaceae</taxon>
        <taxon>Nocardia</taxon>
    </lineage>
</organism>
<dbReference type="InterPro" id="IPR036890">
    <property type="entry name" value="HATPase_C_sf"/>
</dbReference>
<gene>
    <name evidence="1" type="ORF">GV789_13695</name>
    <name evidence="2" type="ORF">GV794_28265</name>
</gene>
<keyword evidence="4" id="KW-1185">Reference proteome</keyword>
<dbReference type="EMBL" id="JAAGUZ010000032">
    <property type="protein sequence ID" value="NEW45499.1"/>
    <property type="molecule type" value="Genomic_DNA"/>
</dbReference>
<sequence>MTENISRTSAATTTVGVRVPADLEQLLMLRALAETVSLIADFALDEVTDIRLALDEVATSLILDAVPGSELTCEFSYGDNRMTVAVISVAATESLGERHSFGWHIVRTLTESIVTEQQPFDDVAGGYPTTARFTWVRGGSDGSGNSDGS</sequence>
<keyword evidence="1" id="KW-0067">ATP-binding</keyword>
<dbReference type="GO" id="GO:0005524">
    <property type="term" value="F:ATP binding"/>
    <property type="evidence" value="ECO:0007669"/>
    <property type="project" value="UniProtKB-KW"/>
</dbReference>
<reference evidence="3 4" key="1">
    <citation type="submission" date="2020-01" db="EMBL/GenBank/DDBJ databases">
        <title>Genetics and antimicrobial susceptibilities of Nocardia species isolated from the soil; a comparison with species isolated from humans.</title>
        <authorList>
            <person name="Carrasco G."/>
            <person name="Monzon S."/>
            <person name="Sansegundo M."/>
            <person name="Garcia E."/>
            <person name="Garrido N."/>
            <person name="Medina M.J."/>
            <person name="Villalon P."/>
            <person name="Ramirez-Arocha A.C."/>
            <person name="Jimenez P."/>
            <person name="Cuesta I."/>
            <person name="Valdezate S."/>
        </authorList>
    </citation>
    <scope>NUCLEOTIDE SEQUENCE [LARGE SCALE GENOMIC DNA]</scope>
    <source>
        <strain evidence="1 3">CNM20110639</strain>
        <strain evidence="2 4">CNM20110649</strain>
    </source>
</reference>
<accession>A0A6P1D7D7</accession>
<comment type="caution">
    <text evidence="1">The sequence shown here is derived from an EMBL/GenBank/DDBJ whole genome shotgun (WGS) entry which is preliminary data.</text>
</comment>
<proteinExistence type="predicted"/>
<evidence type="ECO:0000313" key="3">
    <source>
        <dbReference type="Proteomes" id="UP000468928"/>
    </source>
</evidence>
<evidence type="ECO:0000313" key="1">
    <source>
        <dbReference type="EMBL" id="NEW45499.1"/>
    </source>
</evidence>
<protein>
    <submittedName>
        <fullName evidence="1">ATP-binding protein</fullName>
    </submittedName>
</protein>
<dbReference type="Proteomes" id="UP000470876">
    <property type="component" value="Unassembled WGS sequence"/>
</dbReference>
<dbReference type="EMBL" id="JAAGUX010000105">
    <property type="protein sequence ID" value="NEW59495.1"/>
    <property type="molecule type" value="Genomic_DNA"/>
</dbReference>
<name>A0A6P1D7D7_9NOCA</name>
<evidence type="ECO:0000313" key="4">
    <source>
        <dbReference type="Proteomes" id="UP000470876"/>
    </source>
</evidence>
<keyword evidence="1" id="KW-0547">Nucleotide-binding</keyword>
<dbReference type="Gene3D" id="3.30.565.10">
    <property type="entry name" value="Histidine kinase-like ATPase, C-terminal domain"/>
    <property type="match status" value="1"/>
</dbReference>
<dbReference type="Proteomes" id="UP000468928">
    <property type="component" value="Unassembled WGS sequence"/>
</dbReference>